<evidence type="ECO:0000256" key="3">
    <source>
        <dbReference type="ARBA" id="ARBA00023163"/>
    </source>
</evidence>
<evidence type="ECO:0000256" key="2">
    <source>
        <dbReference type="ARBA" id="ARBA00023125"/>
    </source>
</evidence>
<dbReference type="Pfam" id="PF08220">
    <property type="entry name" value="HTH_DeoR"/>
    <property type="match status" value="1"/>
</dbReference>
<proteinExistence type="predicted"/>
<dbReference type="PANTHER" id="PTHR30146:SF155">
    <property type="entry name" value="ALANINE RACEMASE"/>
    <property type="match status" value="1"/>
</dbReference>
<dbReference type="SUPFAM" id="SSF53822">
    <property type="entry name" value="Periplasmic binding protein-like I"/>
    <property type="match status" value="1"/>
</dbReference>
<dbReference type="PROSITE" id="PS00894">
    <property type="entry name" value="HTH_DEOR_1"/>
    <property type="match status" value="1"/>
</dbReference>
<evidence type="ECO:0000259" key="4">
    <source>
        <dbReference type="PROSITE" id="PS51000"/>
    </source>
</evidence>
<dbReference type="Proteomes" id="UP000000322">
    <property type="component" value="Chromosome"/>
</dbReference>
<dbReference type="InterPro" id="IPR046335">
    <property type="entry name" value="LacI/GalR-like_sensor"/>
</dbReference>
<name>D1BJQ5_SANKS</name>
<gene>
    <name evidence="5" type="ordered locus">Sked_03440</name>
</gene>
<dbReference type="InterPro" id="IPR036390">
    <property type="entry name" value="WH_DNA-bd_sf"/>
</dbReference>
<dbReference type="GO" id="GO:0003700">
    <property type="term" value="F:DNA-binding transcription factor activity"/>
    <property type="evidence" value="ECO:0007669"/>
    <property type="project" value="InterPro"/>
</dbReference>
<dbReference type="InterPro" id="IPR018356">
    <property type="entry name" value="Tscrpt_reg_HTH_DeoR_CS"/>
</dbReference>
<protein>
    <submittedName>
        <fullName evidence="5">Transcriptional regulator</fullName>
    </submittedName>
</protein>
<accession>D1BJQ5</accession>
<dbReference type="eggNOG" id="COG1609">
    <property type="taxonomic scope" value="Bacteria"/>
</dbReference>
<dbReference type="PRINTS" id="PR00037">
    <property type="entry name" value="HTHLACR"/>
</dbReference>
<dbReference type="RefSeq" id="WP_012865380.1">
    <property type="nucleotide sequence ID" value="NC_013521.1"/>
</dbReference>
<feature type="domain" description="HTH deoR-type" evidence="4">
    <location>
        <begin position="4"/>
        <end position="59"/>
    </location>
</feature>
<keyword evidence="2" id="KW-0238">DNA-binding</keyword>
<dbReference type="EMBL" id="CP001819">
    <property type="protein sequence ID" value="ACZ20311.1"/>
    <property type="molecule type" value="Genomic_DNA"/>
</dbReference>
<dbReference type="STRING" id="446469.Sked_03440"/>
<dbReference type="HOGENOM" id="CLU_037628_15_0_11"/>
<dbReference type="SUPFAM" id="SSF46785">
    <property type="entry name" value="Winged helix' DNA-binding domain"/>
    <property type="match status" value="1"/>
</dbReference>
<dbReference type="AlphaFoldDB" id="D1BJQ5"/>
<dbReference type="PANTHER" id="PTHR30146">
    <property type="entry name" value="LACI-RELATED TRANSCRIPTIONAL REPRESSOR"/>
    <property type="match status" value="1"/>
</dbReference>
<dbReference type="KEGG" id="ske:Sked_03440"/>
<evidence type="ECO:0000256" key="1">
    <source>
        <dbReference type="ARBA" id="ARBA00023015"/>
    </source>
</evidence>
<dbReference type="PROSITE" id="PS51000">
    <property type="entry name" value="HTH_DEOR_2"/>
    <property type="match status" value="1"/>
</dbReference>
<dbReference type="InterPro" id="IPR028082">
    <property type="entry name" value="Peripla_BP_I"/>
</dbReference>
<dbReference type="Gene3D" id="3.40.50.2300">
    <property type="match status" value="2"/>
</dbReference>
<dbReference type="SMART" id="SM00420">
    <property type="entry name" value="HTH_DEOR"/>
    <property type="match status" value="1"/>
</dbReference>
<reference evidence="5 6" key="1">
    <citation type="journal article" date="2009" name="Stand. Genomic Sci.">
        <title>Complete genome sequence of Sanguibacter keddieii type strain (ST-74).</title>
        <authorList>
            <person name="Ivanova N."/>
            <person name="Sikorski J."/>
            <person name="Sims D."/>
            <person name="Brettin T."/>
            <person name="Detter J.C."/>
            <person name="Han C."/>
            <person name="Lapidus A."/>
            <person name="Copeland A."/>
            <person name="Glavina Del Rio T."/>
            <person name="Nolan M."/>
            <person name="Chen F."/>
            <person name="Lucas S."/>
            <person name="Tice H."/>
            <person name="Cheng J.F."/>
            <person name="Bruce D."/>
            <person name="Goodwin L."/>
            <person name="Pitluck S."/>
            <person name="Pati A."/>
            <person name="Mavromatis K."/>
            <person name="Chen A."/>
            <person name="Palaniappan K."/>
            <person name="D'haeseleer P."/>
            <person name="Chain P."/>
            <person name="Bristow J."/>
            <person name="Eisen J.A."/>
            <person name="Markowitz V."/>
            <person name="Hugenholtz P."/>
            <person name="Goker M."/>
            <person name="Pukall R."/>
            <person name="Klenk H.P."/>
            <person name="Kyrpides N.C."/>
        </authorList>
    </citation>
    <scope>NUCLEOTIDE SEQUENCE [LARGE SCALE GENOMIC DNA]</scope>
    <source>
        <strain evidence="6">ATCC 51767 / DSM 10542 / NCFB 3025 / ST-74</strain>
    </source>
</reference>
<keyword evidence="3" id="KW-0804">Transcription</keyword>
<dbReference type="Pfam" id="PF13377">
    <property type="entry name" value="Peripla_BP_3"/>
    <property type="match status" value="1"/>
</dbReference>
<dbReference type="GO" id="GO:0000976">
    <property type="term" value="F:transcription cis-regulatory region binding"/>
    <property type="evidence" value="ECO:0007669"/>
    <property type="project" value="TreeGrafter"/>
</dbReference>
<sequence>MDLPRARHEYLLREVELRGSVRSAQAATHLGVSEVTVRRDIAALDRDGRLVRVHGGAIAARSTRAPTAARALVGVVVPSTTAHFPQMVRGMEALAPSLHARLVLGVSHYRPEVEEAQTERLLALGVSGLVLAPTLRDRDEAQLGRWLATLTVPVVLVERRVEPPGARELDLARTDHAHGAVIAVEHLARLGHTRVALAVYDRTPTAPWIRQGHADAVARLGLDAAPDTSLPKGYDDPAELAQALEALLDDCAATGTRAVLVHTDDHAARLVETALDRGMRVPEDLAVVAYDDENAELAAVPLTAVTPPRREVGREALRLVLDRVGDVGQGEGVRASRHVELLPRLTVRESCGAALGGAAPDGAGLTGPVARRS</sequence>
<organism evidence="5 6">
    <name type="scientific">Sanguibacter keddieii (strain ATCC 51767 / DSM 10542 / NCFB 3025 / ST-74)</name>
    <dbReference type="NCBI Taxonomy" id="446469"/>
    <lineage>
        <taxon>Bacteria</taxon>
        <taxon>Bacillati</taxon>
        <taxon>Actinomycetota</taxon>
        <taxon>Actinomycetes</taxon>
        <taxon>Micrococcales</taxon>
        <taxon>Sanguibacteraceae</taxon>
        <taxon>Sanguibacter</taxon>
    </lineage>
</organism>
<evidence type="ECO:0000313" key="5">
    <source>
        <dbReference type="EMBL" id="ACZ20311.1"/>
    </source>
</evidence>
<evidence type="ECO:0000313" key="6">
    <source>
        <dbReference type="Proteomes" id="UP000000322"/>
    </source>
</evidence>
<dbReference type="OrthoDB" id="3252280at2"/>
<keyword evidence="1" id="KW-0805">Transcription regulation</keyword>
<dbReference type="InterPro" id="IPR001034">
    <property type="entry name" value="DeoR_HTH"/>
</dbReference>
<keyword evidence="6" id="KW-1185">Reference proteome</keyword>